<keyword evidence="6" id="KW-0067">ATP-binding</keyword>
<dbReference type="EMBL" id="VOSM01000001">
    <property type="protein sequence ID" value="TXD38944.1"/>
    <property type="molecule type" value="Genomic_DNA"/>
</dbReference>
<dbReference type="PANTHER" id="PTHR24361:SF433">
    <property type="entry name" value="PROTEIN KINASE DOMAIN-CONTAINING PROTEIN"/>
    <property type="match status" value="1"/>
</dbReference>
<evidence type="ECO:0000256" key="4">
    <source>
        <dbReference type="ARBA" id="ARBA00022741"/>
    </source>
</evidence>
<organism evidence="11 12">
    <name type="scientific">Lujinxingia vulgaris</name>
    <dbReference type="NCBI Taxonomy" id="2600176"/>
    <lineage>
        <taxon>Bacteria</taxon>
        <taxon>Deltaproteobacteria</taxon>
        <taxon>Bradymonadales</taxon>
        <taxon>Lujinxingiaceae</taxon>
        <taxon>Lujinxingia</taxon>
    </lineage>
</organism>
<evidence type="ECO:0000256" key="6">
    <source>
        <dbReference type="ARBA" id="ARBA00022840"/>
    </source>
</evidence>
<dbReference type="AlphaFoldDB" id="A0A5C6XGF1"/>
<comment type="catalytic activity">
    <reaction evidence="8">
        <text>L-seryl-[protein] + ATP = O-phospho-L-seryl-[protein] + ADP + H(+)</text>
        <dbReference type="Rhea" id="RHEA:17989"/>
        <dbReference type="Rhea" id="RHEA-COMP:9863"/>
        <dbReference type="Rhea" id="RHEA-COMP:11604"/>
        <dbReference type="ChEBI" id="CHEBI:15378"/>
        <dbReference type="ChEBI" id="CHEBI:29999"/>
        <dbReference type="ChEBI" id="CHEBI:30616"/>
        <dbReference type="ChEBI" id="CHEBI:83421"/>
        <dbReference type="ChEBI" id="CHEBI:456216"/>
        <dbReference type="EC" id="2.7.11.1"/>
    </reaction>
</comment>
<comment type="catalytic activity">
    <reaction evidence="7">
        <text>L-threonyl-[protein] + ATP = O-phospho-L-threonyl-[protein] + ADP + H(+)</text>
        <dbReference type="Rhea" id="RHEA:46608"/>
        <dbReference type="Rhea" id="RHEA-COMP:11060"/>
        <dbReference type="Rhea" id="RHEA-COMP:11605"/>
        <dbReference type="ChEBI" id="CHEBI:15378"/>
        <dbReference type="ChEBI" id="CHEBI:30013"/>
        <dbReference type="ChEBI" id="CHEBI:30616"/>
        <dbReference type="ChEBI" id="CHEBI:61977"/>
        <dbReference type="ChEBI" id="CHEBI:456216"/>
        <dbReference type="EC" id="2.7.11.1"/>
    </reaction>
</comment>
<evidence type="ECO:0000256" key="5">
    <source>
        <dbReference type="ARBA" id="ARBA00022777"/>
    </source>
</evidence>
<evidence type="ECO:0000256" key="1">
    <source>
        <dbReference type="ARBA" id="ARBA00012513"/>
    </source>
</evidence>
<dbReference type="SUPFAM" id="SSF56112">
    <property type="entry name" value="Protein kinase-like (PK-like)"/>
    <property type="match status" value="1"/>
</dbReference>
<name>A0A5C6XGF1_9DELT</name>
<dbReference type="GO" id="GO:0005524">
    <property type="term" value="F:ATP binding"/>
    <property type="evidence" value="ECO:0007669"/>
    <property type="project" value="UniProtKB-KW"/>
</dbReference>
<comment type="caution">
    <text evidence="11">The sequence shown here is derived from an EMBL/GenBank/DDBJ whole genome shotgun (WGS) entry which is preliminary data.</text>
</comment>
<dbReference type="Gene3D" id="3.30.200.20">
    <property type="entry name" value="Phosphorylase Kinase, domain 1"/>
    <property type="match status" value="1"/>
</dbReference>
<dbReference type="InterPro" id="IPR000719">
    <property type="entry name" value="Prot_kinase_dom"/>
</dbReference>
<dbReference type="RefSeq" id="WP_146979381.1">
    <property type="nucleotide sequence ID" value="NZ_VOSM01000001.1"/>
</dbReference>
<keyword evidence="4" id="KW-0547">Nucleotide-binding</keyword>
<protein>
    <recommendedName>
        <fullName evidence="1">non-specific serine/threonine protein kinase</fullName>
        <ecNumber evidence="1">2.7.11.1</ecNumber>
    </recommendedName>
</protein>
<dbReference type="PANTHER" id="PTHR24361">
    <property type="entry name" value="MITOGEN-ACTIVATED KINASE KINASE KINASE"/>
    <property type="match status" value="1"/>
</dbReference>
<dbReference type="OrthoDB" id="5485117at2"/>
<dbReference type="InterPro" id="IPR053235">
    <property type="entry name" value="Ser_Thr_kinase"/>
</dbReference>
<keyword evidence="3" id="KW-0808">Transferase</keyword>
<dbReference type="CDD" id="cd14014">
    <property type="entry name" value="STKc_PknB_like"/>
    <property type="match status" value="1"/>
</dbReference>
<keyword evidence="5 11" id="KW-0418">Kinase</keyword>
<evidence type="ECO:0000256" key="9">
    <source>
        <dbReference type="SAM" id="MobiDB-lite"/>
    </source>
</evidence>
<dbReference type="Proteomes" id="UP000321412">
    <property type="component" value="Unassembled WGS sequence"/>
</dbReference>
<accession>A0A5C6XGF1</accession>
<dbReference type="InterPro" id="IPR011009">
    <property type="entry name" value="Kinase-like_dom_sf"/>
</dbReference>
<feature type="compositionally biased region" description="Acidic residues" evidence="9">
    <location>
        <begin position="431"/>
        <end position="440"/>
    </location>
</feature>
<dbReference type="Pfam" id="PF00069">
    <property type="entry name" value="Pkinase"/>
    <property type="match status" value="1"/>
</dbReference>
<feature type="domain" description="Protein kinase" evidence="10">
    <location>
        <begin position="17"/>
        <end position="288"/>
    </location>
</feature>
<evidence type="ECO:0000256" key="8">
    <source>
        <dbReference type="ARBA" id="ARBA00048679"/>
    </source>
</evidence>
<keyword evidence="2" id="KW-0723">Serine/threonine-protein kinase</keyword>
<dbReference type="Gene3D" id="1.10.510.10">
    <property type="entry name" value="Transferase(Phosphotransferase) domain 1"/>
    <property type="match status" value="1"/>
</dbReference>
<sequence length="609" mass="65800">MVVQPRVKIGELIDDRYRLETLIHEGRWGLVFRASDLELGDRPVAIRIFPRGEDGPADPTGFARQAAELRALKSETIATPYAHGTVQGFPYIVTQWARGMPLDTYLKKQGLLSLKVTLPLLQQLLYALDNAHQVNLTHGILRPAKIMVTPRPSGPPALSVVDFQIWRLYELSSGDEAFDEAHLSRRLVRYMAPEILSDRTITPAADLYTVGLLAIEMLTGTPAYPEDHRIALIARQLAPEPPDLPYFVDAGEGFRSFLSMLVTKDSGARLQTAAVASDILDQQGERFIQEPPAIEPEPVPSSVAVSSEVEDGEASVEVPGLDAPSDPFMVAPESEVFEHDALPDQAPVQPARADEQGDVDELFLSEQSGLRSLSDGRDLGMDTQSPLDFLSDDANVDDLFASELNFGQDDEDAKPASGDPSRSASISIEEPIPEGLDELPSEAYNDIPDAVEVAPEPAVTSATSAQHRPAYPSPGPIQPRPTRQRAPHTPTPGAPKSGPPLLGLGLIALALAGAAAFLLMSPTEAPQSAQAEALEEAPTEATHVVRITTSPPALRVLLDGKSQGFSPVDLKLKDSQFPVKVGARLNANNEQTRTLEAPTSELHFEFETP</sequence>
<dbReference type="SMART" id="SM00220">
    <property type="entry name" value="S_TKc"/>
    <property type="match status" value="1"/>
</dbReference>
<proteinExistence type="predicted"/>
<gene>
    <name evidence="11" type="ORF">FRC98_00655</name>
</gene>
<evidence type="ECO:0000313" key="12">
    <source>
        <dbReference type="Proteomes" id="UP000321412"/>
    </source>
</evidence>
<evidence type="ECO:0000256" key="7">
    <source>
        <dbReference type="ARBA" id="ARBA00047899"/>
    </source>
</evidence>
<reference evidence="11 12" key="1">
    <citation type="submission" date="2019-08" db="EMBL/GenBank/DDBJ databases">
        <title>Bradymonadales sp. TMQ4.</title>
        <authorList>
            <person name="Liang Q."/>
        </authorList>
    </citation>
    <scope>NUCLEOTIDE SEQUENCE [LARGE SCALE GENOMIC DNA]</scope>
    <source>
        <strain evidence="11 12">TMQ4</strain>
    </source>
</reference>
<evidence type="ECO:0000256" key="3">
    <source>
        <dbReference type="ARBA" id="ARBA00022679"/>
    </source>
</evidence>
<evidence type="ECO:0000313" key="11">
    <source>
        <dbReference type="EMBL" id="TXD38944.1"/>
    </source>
</evidence>
<dbReference type="GO" id="GO:0004674">
    <property type="term" value="F:protein serine/threonine kinase activity"/>
    <property type="evidence" value="ECO:0007669"/>
    <property type="project" value="UniProtKB-KW"/>
</dbReference>
<evidence type="ECO:0000259" key="10">
    <source>
        <dbReference type="PROSITE" id="PS50011"/>
    </source>
</evidence>
<dbReference type="EC" id="2.7.11.1" evidence="1"/>
<keyword evidence="12" id="KW-1185">Reference proteome</keyword>
<evidence type="ECO:0000256" key="2">
    <source>
        <dbReference type="ARBA" id="ARBA00022527"/>
    </source>
</evidence>
<dbReference type="PROSITE" id="PS50011">
    <property type="entry name" value="PROTEIN_KINASE_DOM"/>
    <property type="match status" value="1"/>
</dbReference>
<dbReference type="GO" id="GO:0005737">
    <property type="term" value="C:cytoplasm"/>
    <property type="evidence" value="ECO:0007669"/>
    <property type="project" value="TreeGrafter"/>
</dbReference>
<feature type="region of interest" description="Disordered" evidence="9">
    <location>
        <begin position="406"/>
        <end position="499"/>
    </location>
</feature>